<evidence type="ECO:0000256" key="2">
    <source>
        <dbReference type="ARBA" id="ARBA00007069"/>
    </source>
</evidence>
<evidence type="ECO:0000256" key="5">
    <source>
        <dbReference type="ARBA" id="ARBA00022692"/>
    </source>
</evidence>
<dbReference type="EMBL" id="JACIDU010000022">
    <property type="protein sequence ID" value="MBB4105512.1"/>
    <property type="molecule type" value="Genomic_DNA"/>
</dbReference>
<feature type="transmembrane region" description="Helical" evidence="8">
    <location>
        <begin position="79"/>
        <end position="105"/>
    </location>
</feature>
<keyword evidence="7 8" id="KW-0472">Membrane</keyword>
<comment type="similarity">
    <text evidence="2">Belongs to the binding-protein-dependent transport system permease family. CysTW subfamily.</text>
</comment>
<feature type="domain" description="ABC transmembrane type-1" evidence="9">
    <location>
        <begin position="1"/>
        <end position="206"/>
    </location>
</feature>
<keyword evidence="6 8" id="KW-1133">Transmembrane helix</keyword>
<feature type="transmembrane region" description="Helical" evidence="8">
    <location>
        <begin position="133"/>
        <end position="158"/>
    </location>
</feature>
<gene>
    <name evidence="10" type="ORF">GGQ66_004099</name>
</gene>
<organism evidence="10 11">
    <name type="scientific">Allorhizobium borbori</name>
    <dbReference type="NCBI Taxonomy" id="485907"/>
    <lineage>
        <taxon>Bacteria</taxon>
        <taxon>Pseudomonadati</taxon>
        <taxon>Pseudomonadota</taxon>
        <taxon>Alphaproteobacteria</taxon>
        <taxon>Hyphomicrobiales</taxon>
        <taxon>Rhizobiaceae</taxon>
        <taxon>Rhizobium/Agrobacterium group</taxon>
        <taxon>Allorhizobium</taxon>
    </lineage>
</organism>
<dbReference type="PANTHER" id="PTHR42929:SF5">
    <property type="entry name" value="ABC TRANSPORTER PERMEASE PROTEIN"/>
    <property type="match status" value="1"/>
</dbReference>
<comment type="subcellular location">
    <subcellularLocation>
        <location evidence="1 8">Cell membrane</location>
        <topology evidence="1 8">Multi-pass membrane protein</topology>
    </subcellularLocation>
</comment>
<keyword evidence="5 8" id="KW-0812">Transmembrane</keyword>
<keyword evidence="4" id="KW-1003">Cell membrane</keyword>
<dbReference type="GO" id="GO:0005886">
    <property type="term" value="C:plasma membrane"/>
    <property type="evidence" value="ECO:0007669"/>
    <property type="project" value="UniProtKB-SubCell"/>
</dbReference>
<dbReference type="GO" id="GO:0055085">
    <property type="term" value="P:transmembrane transport"/>
    <property type="evidence" value="ECO:0007669"/>
    <property type="project" value="InterPro"/>
</dbReference>
<feature type="transmembrane region" description="Helical" evidence="8">
    <location>
        <begin position="6"/>
        <end position="28"/>
    </location>
</feature>
<evidence type="ECO:0000259" key="9">
    <source>
        <dbReference type="PROSITE" id="PS50928"/>
    </source>
</evidence>
<evidence type="ECO:0000256" key="8">
    <source>
        <dbReference type="RuleBase" id="RU363032"/>
    </source>
</evidence>
<sequence>MTTFAVSAETVLACLILGVPLATFISALKPHAAALFVGAILFPFWTSLLVRAYAWLVILQRNGLINTWLISSGVIDEPLPLAFNMFATVLGMTHIMLPVFLLPVIGAMRGIDRSLIRAAASMGASRAYTYRKVFLPLALPGIVAGATLVFVMSLGFYVTPAILGGGTMQVISMRIARSLSTYSNFGAAAAIGVVLLASTFVLLGISLLIRRLTMGGSGESHA</sequence>
<accession>A0A7W6K7M5</accession>
<dbReference type="PANTHER" id="PTHR42929">
    <property type="entry name" value="INNER MEMBRANE ABC TRANSPORTER PERMEASE PROTEIN YDCU-RELATED-RELATED"/>
    <property type="match status" value="1"/>
</dbReference>
<feature type="transmembrane region" description="Helical" evidence="8">
    <location>
        <begin position="35"/>
        <end position="59"/>
    </location>
</feature>
<evidence type="ECO:0000256" key="1">
    <source>
        <dbReference type="ARBA" id="ARBA00004651"/>
    </source>
</evidence>
<evidence type="ECO:0000256" key="7">
    <source>
        <dbReference type="ARBA" id="ARBA00023136"/>
    </source>
</evidence>
<evidence type="ECO:0000313" key="10">
    <source>
        <dbReference type="EMBL" id="MBB4105512.1"/>
    </source>
</evidence>
<dbReference type="PROSITE" id="PS50928">
    <property type="entry name" value="ABC_TM1"/>
    <property type="match status" value="1"/>
</dbReference>
<dbReference type="AlphaFoldDB" id="A0A7W6K7M5"/>
<evidence type="ECO:0000256" key="3">
    <source>
        <dbReference type="ARBA" id="ARBA00022448"/>
    </source>
</evidence>
<dbReference type="CDD" id="cd06261">
    <property type="entry name" value="TM_PBP2"/>
    <property type="match status" value="1"/>
</dbReference>
<dbReference type="SUPFAM" id="SSF161098">
    <property type="entry name" value="MetI-like"/>
    <property type="match status" value="1"/>
</dbReference>
<keyword evidence="3 8" id="KW-0813">Transport</keyword>
<dbReference type="RefSeq" id="WP_183795056.1">
    <property type="nucleotide sequence ID" value="NZ_JACIDU010000022.1"/>
</dbReference>
<comment type="caution">
    <text evidence="10">The sequence shown here is derived from an EMBL/GenBank/DDBJ whole genome shotgun (WGS) entry which is preliminary data.</text>
</comment>
<dbReference type="InterPro" id="IPR000515">
    <property type="entry name" value="MetI-like"/>
</dbReference>
<feature type="transmembrane region" description="Helical" evidence="8">
    <location>
        <begin position="187"/>
        <end position="209"/>
    </location>
</feature>
<proteinExistence type="inferred from homology"/>
<dbReference type="Gene3D" id="1.10.3720.10">
    <property type="entry name" value="MetI-like"/>
    <property type="match status" value="1"/>
</dbReference>
<dbReference type="Proteomes" id="UP000584824">
    <property type="component" value="Unassembled WGS sequence"/>
</dbReference>
<reference evidence="10 11" key="1">
    <citation type="submission" date="2020-08" db="EMBL/GenBank/DDBJ databases">
        <title>Genomic Encyclopedia of Type Strains, Phase IV (KMG-IV): sequencing the most valuable type-strain genomes for metagenomic binning, comparative biology and taxonomic classification.</title>
        <authorList>
            <person name="Goeker M."/>
        </authorList>
    </citation>
    <scope>NUCLEOTIDE SEQUENCE [LARGE SCALE GENOMIC DNA]</scope>
    <source>
        <strain evidence="10 11">DSM 26385</strain>
    </source>
</reference>
<evidence type="ECO:0000256" key="4">
    <source>
        <dbReference type="ARBA" id="ARBA00022475"/>
    </source>
</evidence>
<name>A0A7W6K7M5_9HYPH</name>
<dbReference type="InterPro" id="IPR035906">
    <property type="entry name" value="MetI-like_sf"/>
</dbReference>
<dbReference type="Pfam" id="PF00528">
    <property type="entry name" value="BPD_transp_1"/>
    <property type="match status" value="1"/>
</dbReference>
<protein>
    <submittedName>
        <fullName evidence="10">ABC-type spermidine/putrescine transport system permease subunit I</fullName>
    </submittedName>
</protein>
<keyword evidence="11" id="KW-1185">Reference proteome</keyword>
<evidence type="ECO:0000256" key="6">
    <source>
        <dbReference type="ARBA" id="ARBA00022989"/>
    </source>
</evidence>
<evidence type="ECO:0000313" key="11">
    <source>
        <dbReference type="Proteomes" id="UP000584824"/>
    </source>
</evidence>